<evidence type="ECO:0000256" key="1">
    <source>
        <dbReference type="ARBA" id="ARBA00022729"/>
    </source>
</evidence>
<dbReference type="Gene3D" id="3.40.190.10">
    <property type="entry name" value="Periplasmic binding protein-like II"/>
    <property type="match status" value="2"/>
</dbReference>
<evidence type="ECO:0000313" key="3">
    <source>
        <dbReference type="EMBL" id="VAW98553.1"/>
    </source>
</evidence>
<protein>
    <submittedName>
        <fullName evidence="3">Phosphate ABC transporter, periplasmic phosphate-binding protein PstS (TC 3.A.1.7.1)</fullName>
    </submittedName>
</protein>
<dbReference type="InterPro" id="IPR050811">
    <property type="entry name" value="Phosphate_ABC_transporter"/>
</dbReference>
<dbReference type="SUPFAM" id="SSF53850">
    <property type="entry name" value="Periplasmic binding protein-like II"/>
    <property type="match status" value="1"/>
</dbReference>
<accession>A0A3B1AF87</accession>
<name>A0A3B1AF87_9ZZZZ</name>
<dbReference type="InterPro" id="IPR024370">
    <property type="entry name" value="PBP_domain"/>
</dbReference>
<dbReference type="AlphaFoldDB" id="A0A3B1AF87"/>
<dbReference type="PANTHER" id="PTHR30570:SF1">
    <property type="entry name" value="PHOSPHATE-BINDING PROTEIN PSTS"/>
    <property type="match status" value="1"/>
</dbReference>
<gene>
    <name evidence="3" type="ORF">MNBD_GAMMA20-1441</name>
</gene>
<evidence type="ECO:0000259" key="2">
    <source>
        <dbReference type="Pfam" id="PF12849"/>
    </source>
</evidence>
<reference evidence="3" key="1">
    <citation type="submission" date="2018-06" db="EMBL/GenBank/DDBJ databases">
        <authorList>
            <person name="Zhirakovskaya E."/>
        </authorList>
    </citation>
    <scope>NUCLEOTIDE SEQUENCE</scope>
</reference>
<proteinExistence type="predicted"/>
<organism evidence="3">
    <name type="scientific">hydrothermal vent metagenome</name>
    <dbReference type="NCBI Taxonomy" id="652676"/>
    <lineage>
        <taxon>unclassified sequences</taxon>
        <taxon>metagenomes</taxon>
        <taxon>ecological metagenomes</taxon>
    </lineage>
</organism>
<dbReference type="EMBL" id="UOFU01000148">
    <property type="protein sequence ID" value="VAW98553.1"/>
    <property type="molecule type" value="Genomic_DNA"/>
</dbReference>
<dbReference type="PANTHER" id="PTHR30570">
    <property type="entry name" value="PERIPLASMIC PHOSPHATE BINDING COMPONENT OF PHOSPHATE ABC TRANSPORTER"/>
    <property type="match status" value="1"/>
</dbReference>
<dbReference type="Pfam" id="PF12849">
    <property type="entry name" value="PBP_like_2"/>
    <property type="match status" value="1"/>
</dbReference>
<keyword evidence="1" id="KW-0732">Signal</keyword>
<sequence>MWILSSPRRQADWAILATLLMSCLAFAPVGADENATDDVLLGVGAHFAWIVFDAIEADLEAKTGRKISLYGKNSMLGAGCNAAIKLAKQATENRETFGFVCCPLSAEEVEREGLIVHPLALEPILILVREDNPVDNLSNAQVRAIFLGEISNWQEVGGADKPIVLVTRLHCENRPGHWKTILSSPKDFRKTRLNVSSAATMIQRINDFSGAIGHTGSTWVFAPGDRVKALSINGLKPTAANLANATYPFFRQLSAITNRTPSADILKLIREAQHGPAFRRVAQKYELLPLGPQVQ</sequence>
<feature type="domain" description="PBP" evidence="2">
    <location>
        <begin position="53"/>
        <end position="263"/>
    </location>
</feature>